<dbReference type="Proteomes" id="UP000507470">
    <property type="component" value="Unassembled WGS sequence"/>
</dbReference>
<dbReference type="SUPFAM" id="SSF48264">
    <property type="entry name" value="Cytochrome P450"/>
    <property type="match status" value="1"/>
</dbReference>
<reference evidence="10 11" key="1">
    <citation type="submission" date="2020-06" db="EMBL/GenBank/DDBJ databases">
        <authorList>
            <person name="Li R."/>
            <person name="Bekaert M."/>
        </authorList>
    </citation>
    <scope>NUCLEOTIDE SEQUENCE [LARGE SCALE GENOMIC DNA]</scope>
    <source>
        <strain evidence="11">wild</strain>
    </source>
</reference>
<proteinExistence type="inferred from homology"/>
<evidence type="ECO:0000256" key="1">
    <source>
        <dbReference type="ARBA" id="ARBA00001971"/>
    </source>
</evidence>
<dbReference type="Gene3D" id="1.10.630.10">
    <property type="entry name" value="Cytochrome P450"/>
    <property type="match status" value="1"/>
</dbReference>
<comment type="cofactor">
    <cofactor evidence="1 8">
        <name>heme</name>
        <dbReference type="ChEBI" id="CHEBI:30413"/>
    </cofactor>
</comment>
<dbReference type="PRINTS" id="PR00385">
    <property type="entry name" value="P450"/>
</dbReference>
<dbReference type="GO" id="GO:0005506">
    <property type="term" value="F:iron ion binding"/>
    <property type="evidence" value="ECO:0007669"/>
    <property type="project" value="InterPro"/>
</dbReference>
<dbReference type="GO" id="GO:0004497">
    <property type="term" value="F:monooxygenase activity"/>
    <property type="evidence" value="ECO:0007669"/>
    <property type="project" value="UniProtKB-KW"/>
</dbReference>
<dbReference type="PRINTS" id="PR00463">
    <property type="entry name" value="EP450I"/>
</dbReference>
<dbReference type="GO" id="GO:0020037">
    <property type="term" value="F:heme binding"/>
    <property type="evidence" value="ECO:0007669"/>
    <property type="project" value="InterPro"/>
</dbReference>
<dbReference type="PANTHER" id="PTHR24279:SF120">
    <property type="entry name" value="CYTOCHROME P450"/>
    <property type="match status" value="1"/>
</dbReference>
<accession>A0A6J8DZY5</accession>
<evidence type="ECO:0000256" key="7">
    <source>
        <dbReference type="ARBA" id="ARBA00023033"/>
    </source>
</evidence>
<evidence type="ECO:0000313" key="10">
    <source>
        <dbReference type="EMBL" id="CAC5414144.1"/>
    </source>
</evidence>
<dbReference type="InterPro" id="IPR002401">
    <property type="entry name" value="Cyt_P450_E_grp-I"/>
</dbReference>
<keyword evidence="7 9" id="KW-0503">Monooxygenase</keyword>
<dbReference type="Pfam" id="PF00067">
    <property type="entry name" value="p450"/>
    <property type="match status" value="1"/>
</dbReference>
<evidence type="ECO:0000256" key="6">
    <source>
        <dbReference type="ARBA" id="ARBA00023004"/>
    </source>
</evidence>
<evidence type="ECO:0000313" key="11">
    <source>
        <dbReference type="Proteomes" id="UP000507470"/>
    </source>
</evidence>
<dbReference type="FunFam" id="1.10.630.10:FF:000006">
    <property type="entry name" value="Cytochrome P450 302a1, mitochondrial"/>
    <property type="match status" value="1"/>
</dbReference>
<dbReference type="InterPro" id="IPR001128">
    <property type="entry name" value="Cyt_P450"/>
</dbReference>
<dbReference type="PANTHER" id="PTHR24279">
    <property type="entry name" value="CYTOCHROME P450"/>
    <property type="match status" value="1"/>
</dbReference>
<keyword evidence="5 9" id="KW-0560">Oxidoreductase</keyword>
<sequence>MFCAMSKTIKLISRTRCKTKFDYRLHQSQSYRYRCRSTFVVEKYENVTGYEEAKPFEEIPGPKGLPYIGTLLQYRKGPFNRFNVDIFQDALMSRFKEYGPIMKETIGGVTAVRLFDPDFVRTVYQYEGKIPYVAPLLDTTKQYREQRNLSPGLGNTNGDEWYRLRSAVQQMMMRPKEVTVYLPLVEEVVNDFIKHIKNIKNKNDEIHDFRREAAKWNLESSGMTCFETRLGCLLPNTEDHLLKMIHYNDEIFALSAKLQVSLPIHKLFTTPLWRKLVFAEDYFFGNGQKLVDETINKIKDLEKSGKLQDGDYNFLTYLISRPELSYKDVSIITLSLFGDGLNTTVPTLLFTMFCLAKCPRAQEKAYQEISQFLPHKGEITPEIINKLVYLKACVKEAARFMPIGLDIKRIPQKNLVVGGYQVPAGTIVEFCNFVLFKSPDHFVDPEEFLPERWLRDGSAHNIHPYLLTPFGHGPRMCAGRRFAEQELYVLLGRMLQNFKIEWHGKDMTQKYQVLMVPDKPATFTFVDR</sequence>
<protein>
    <submittedName>
        <fullName evidence="10">CYP49A</fullName>
    </submittedName>
</protein>
<dbReference type="GO" id="GO:0016705">
    <property type="term" value="F:oxidoreductase activity, acting on paired donors, with incorporation or reduction of molecular oxygen"/>
    <property type="evidence" value="ECO:0007669"/>
    <property type="project" value="InterPro"/>
</dbReference>
<name>A0A6J8DZY5_MYTCO</name>
<keyword evidence="3 8" id="KW-0349">Heme</keyword>
<dbReference type="OrthoDB" id="3945418at2759"/>
<evidence type="ECO:0000256" key="2">
    <source>
        <dbReference type="ARBA" id="ARBA00010617"/>
    </source>
</evidence>
<gene>
    <name evidence="10" type="ORF">MCOR_46985</name>
</gene>
<feature type="binding site" description="axial binding residue" evidence="8">
    <location>
        <position position="477"/>
    </location>
    <ligand>
        <name>heme</name>
        <dbReference type="ChEBI" id="CHEBI:30413"/>
    </ligand>
    <ligandPart>
        <name>Fe</name>
        <dbReference type="ChEBI" id="CHEBI:18248"/>
    </ligandPart>
</feature>
<evidence type="ECO:0000256" key="5">
    <source>
        <dbReference type="ARBA" id="ARBA00023002"/>
    </source>
</evidence>
<evidence type="ECO:0000256" key="8">
    <source>
        <dbReference type="PIRSR" id="PIRSR602401-1"/>
    </source>
</evidence>
<dbReference type="PROSITE" id="PS00086">
    <property type="entry name" value="CYTOCHROME_P450"/>
    <property type="match status" value="1"/>
</dbReference>
<keyword evidence="4 8" id="KW-0479">Metal-binding</keyword>
<evidence type="ECO:0000256" key="9">
    <source>
        <dbReference type="RuleBase" id="RU000461"/>
    </source>
</evidence>
<dbReference type="InterPro" id="IPR017972">
    <property type="entry name" value="Cyt_P450_CS"/>
</dbReference>
<dbReference type="CDD" id="cd11054">
    <property type="entry name" value="CYP24A1-like"/>
    <property type="match status" value="1"/>
</dbReference>
<comment type="similarity">
    <text evidence="2 9">Belongs to the cytochrome P450 family.</text>
</comment>
<evidence type="ECO:0000256" key="4">
    <source>
        <dbReference type="ARBA" id="ARBA00022723"/>
    </source>
</evidence>
<keyword evidence="11" id="KW-1185">Reference proteome</keyword>
<dbReference type="AlphaFoldDB" id="A0A6J8DZY5"/>
<evidence type="ECO:0000256" key="3">
    <source>
        <dbReference type="ARBA" id="ARBA00022617"/>
    </source>
</evidence>
<dbReference type="EMBL" id="CACVKT020008333">
    <property type="protein sequence ID" value="CAC5414144.1"/>
    <property type="molecule type" value="Genomic_DNA"/>
</dbReference>
<organism evidence="10 11">
    <name type="scientific">Mytilus coruscus</name>
    <name type="common">Sea mussel</name>
    <dbReference type="NCBI Taxonomy" id="42192"/>
    <lineage>
        <taxon>Eukaryota</taxon>
        <taxon>Metazoa</taxon>
        <taxon>Spiralia</taxon>
        <taxon>Lophotrochozoa</taxon>
        <taxon>Mollusca</taxon>
        <taxon>Bivalvia</taxon>
        <taxon>Autobranchia</taxon>
        <taxon>Pteriomorphia</taxon>
        <taxon>Mytilida</taxon>
        <taxon>Mytiloidea</taxon>
        <taxon>Mytilidae</taxon>
        <taxon>Mytilinae</taxon>
        <taxon>Mytilus</taxon>
    </lineage>
</organism>
<dbReference type="InterPro" id="IPR050479">
    <property type="entry name" value="CYP11_CYP27_families"/>
</dbReference>
<keyword evidence="6 8" id="KW-0408">Iron</keyword>
<dbReference type="InterPro" id="IPR036396">
    <property type="entry name" value="Cyt_P450_sf"/>
</dbReference>